<name>A0A1I2HYF9_9BACL</name>
<evidence type="ECO:0000313" key="3">
    <source>
        <dbReference type="Proteomes" id="UP000198855"/>
    </source>
</evidence>
<feature type="transmembrane region" description="Helical" evidence="1">
    <location>
        <begin position="33"/>
        <end position="57"/>
    </location>
</feature>
<sequence>MKTVWLAMLILSSLALVGVLVRQRMSWTWLRNFTIHFVLAAVVLYVLNFSGLIPHIYIPLNPVTIGTVVVLGVPGIALIAGVQYFIV</sequence>
<evidence type="ECO:0000313" key="2">
    <source>
        <dbReference type="EMBL" id="SFF34380.1"/>
    </source>
</evidence>
<dbReference type="InterPro" id="IPR010001">
    <property type="entry name" value="BofA"/>
</dbReference>
<protein>
    <submittedName>
        <fullName evidence="2">Inhibitor of the pro-sigma K processing machinery</fullName>
    </submittedName>
</protein>
<dbReference type="STRING" id="1045775.SAMN05216378_0002"/>
<dbReference type="Pfam" id="PF07441">
    <property type="entry name" value="BofA"/>
    <property type="match status" value="1"/>
</dbReference>
<organism evidence="2 3">
    <name type="scientific">Paenibacillus catalpae</name>
    <dbReference type="NCBI Taxonomy" id="1045775"/>
    <lineage>
        <taxon>Bacteria</taxon>
        <taxon>Bacillati</taxon>
        <taxon>Bacillota</taxon>
        <taxon>Bacilli</taxon>
        <taxon>Bacillales</taxon>
        <taxon>Paenibacillaceae</taxon>
        <taxon>Paenibacillus</taxon>
    </lineage>
</organism>
<dbReference type="OrthoDB" id="2659295at2"/>
<keyword evidence="1" id="KW-0472">Membrane</keyword>
<feature type="transmembrane region" description="Helical" evidence="1">
    <location>
        <begin position="6"/>
        <end position="21"/>
    </location>
</feature>
<keyword evidence="1" id="KW-1133">Transmembrane helix</keyword>
<dbReference type="Proteomes" id="UP000198855">
    <property type="component" value="Unassembled WGS sequence"/>
</dbReference>
<accession>A0A1I2HYF9</accession>
<feature type="transmembrane region" description="Helical" evidence="1">
    <location>
        <begin position="63"/>
        <end position="86"/>
    </location>
</feature>
<keyword evidence="1" id="KW-0812">Transmembrane</keyword>
<evidence type="ECO:0000256" key="1">
    <source>
        <dbReference type="SAM" id="Phobius"/>
    </source>
</evidence>
<gene>
    <name evidence="2" type="ORF">SAMN05216378_0002</name>
</gene>
<keyword evidence="3" id="KW-1185">Reference proteome</keyword>
<dbReference type="AlphaFoldDB" id="A0A1I2HYF9"/>
<proteinExistence type="predicted"/>
<reference evidence="3" key="1">
    <citation type="submission" date="2016-10" db="EMBL/GenBank/DDBJ databases">
        <authorList>
            <person name="Varghese N."/>
            <person name="Submissions S."/>
        </authorList>
    </citation>
    <scope>NUCLEOTIDE SEQUENCE [LARGE SCALE GENOMIC DNA]</scope>
    <source>
        <strain evidence="3">CGMCC 1.10784</strain>
    </source>
</reference>
<dbReference type="RefSeq" id="WP_091190779.1">
    <property type="nucleotide sequence ID" value="NZ_FOMT01000010.1"/>
</dbReference>
<dbReference type="EMBL" id="FOMT01000010">
    <property type="protein sequence ID" value="SFF34380.1"/>
    <property type="molecule type" value="Genomic_DNA"/>
</dbReference>